<keyword evidence="3" id="KW-1185">Reference proteome</keyword>
<organism evidence="2 3">
    <name type="scientific">Porites lobata</name>
    <dbReference type="NCBI Taxonomy" id="104759"/>
    <lineage>
        <taxon>Eukaryota</taxon>
        <taxon>Metazoa</taxon>
        <taxon>Cnidaria</taxon>
        <taxon>Anthozoa</taxon>
        <taxon>Hexacorallia</taxon>
        <taxon>Scleractinia</taxon>
        <taxon>Fungiina</taxon>
        <taxon>Poritidae</taxon>
        <taxon>Porites</taxon>
    </lineage>
</organism>
<dbReference type="PANTHER" id="PTHR33198">
    <property type="entry name" value="ANK_REP_REGION DOMAIN-CONTAINING PROTEIN-RELATED"/>
    <property type="match status" value="1"/>
</dbReference>
<name>A0ABN8NF44_9CNID</name>
<comment type="caution">
    <text evidence="2">The sequence shown here is derived from an EMBL/GenBank/DDBJ whole genome shotgun (WGS) entry which is preliminary data.</text>
</comment>
<accession>A0ABN8NF44</accession>
<dbReference type="PANTHER" id="PTHR33198:SF20">
    <property type="entry name" value="RETROTRANSPOSON GAG DOMAIN-CONTAINING PROTEIN"/>
    <property type="match status" value="1"/>
</dbReference>
<feature type="compositionally biased region" description="Basic residues" evidence="1">
    <location>
        <begin position="102"/>
        <end position="111"/>
    </location>
</feature>
<gene>
    <name evidence="2" type="ORF">PLOB_00015026</name>
</gene>
<feature type="region of interest" description="Disordered" evidence="1">
    <location>
        <begin position="75"/>
        <end position="123"/>
    </location>
</feature>
<evidence type="ECO:0000313" key="2">
    <source>
        <dbReference type="EMBL" id="CAH3106956.1"/>
    </source>
</evidence>
<evidence type="ECO:0008006" key="4">
    <source>
        <dbReference type="Google" id="ProtNLM"/>
    </source>
</evidence>
<reference evidence="2 3" key="1">
    <citation type="submission" date="2022-05" db="EMBL/GenBank/DDBJ databases">
        <authorList>
            <consortium name="Genoscope - CEA"/>
            <person name="William W."/>
        </authorList>
    </citation>
    <scope>NUCLEOTIDE SEQUENCE [LARGE SCALE GENOMIC DNA]</scope>
</reference>
<evidence type="ECO:0000313" key="3">
    <source>
        <dbReference type="Proteomes" id="UP001159405"/>
    </source>
</evidence>
<proteinExistence type="predicted"/>
<dbReference type="Proteomes" id="UP001159405">
    <property type="component" value="Unassembled WGS sequence"/>
</dbReference>
<sequence length="123" mass="14147">MTQQDGETVDQFIARLRKQAENCNFNDPDADIRDQVIDKCRTQVLRRKLLGKENLTLTKVQEVARAMEAVDLQAKQMGEQREEQLSVHKVVQKSPSKSSKQPNKKSGKGRCYRCGQEGPYWPR</sequence>
<feature type="compositionally biased region" description="Low complexity" evidence="1">
    <location>
        <begin position="92"/>
        <end position="101"/>
    </location>
</feature>
<protein>
    <recommendedName>
        <fullName evidence="4">CCHC-type domain-containing protein</fullName>
    </recommendedName>
</protein>
<dbReference type="EMBL" id="CALNXK010000019">
    <property type="protein sequence ID" value="CAH3106956.1"/>
    <property type="molecule type" value="Genomic_DNA"/>
</dbReference>
<evidence type="ECO:0000256" key="1">
    <source>
        <dbReference type="SAM" id="MobiDB-lite"/>
    </source>
</evidence>